<evidence type="ECO:0000313" key="10">
    <source>
        <dbReference type="Proteomes" id="UP000708298"/>
    </source>
</evidence>
<keyword evidence="5 7" id="KW-1133">Transmembrane helix</keyword>
<dbReference type="PANTHER" id="PTHR30193:SF37">
    <property type="entry name" value="INNER MEMBRANE ABC TRANSPORTER PERMEASE PROTEIN YCJO"/>
    <property type="match status" value="1"/>
</dbReference>
<dbReference type="GO" id="GO:0005886">
    <property type="term" value="C:plasma membrane"/>
    <property type="evidence" value="ECO:0007669"/>
    <property type="project" value="UniProtKB-SubCell"/>
</dbReference>
<evidence type="ECO:0000313" key="9">
    <source>
        <dbReference type="EMBL" id="MCB8876766.1"/>
    </source>
</evidence>
<dbReference type="InterPro" id="IPR051393">
    <property type="entry name" value="ABC_transporter_permease"/>
</dbReference>
<dbReference type="PROSITE" id="PS50928">
    <property type="entry name" value="ABC_TM1"/>
    <property type="match status" value="1"/>
</dbReference>
<feature type="transmembrane region" description="Helical" evidence="7">
    <location>
        <begin position="213"/>
        <end position="232"/>
    </location>
</feature>
<evidence type="ECO:0000256" key="3">
    <source>
        <dbReference type="ARBA" id="ARBA00022475"/>
    </source>
</evidence>
<name>A0A964DZX7_9PROT</name>
<keyword evidence="6 7" id="KW-0472">Membrane</keyword>
<keyword evidence="4 7" id="KW-0812">Transmembrane</keyword>
<feature type="transmembrane region" description="Helical" evidence="7">
    <location>
        <begin position="161"/>
        <end position="180"/>
    </location>
</feature>
<comment type="caution">
    <text evidence="9">The sequence shown here is derived from an EMBL/GenBank/DDBJ whole genome shotgun (WGS) entry which is preliminary data.</text>
</comment>
<dbReference type="EMBL" id="JAESVB010000008">
    <property type="protein sequence ID" value="MCB8876766.1"/>
    <property type="molecule type" value="Genomic_DNA"/>
</dbReference>
<evidence type="ECO:0000259" key="8">
    <source>
        <dbReference type="PROSITE" id="PS50928"/>
    </source>
</evidence>
<evidence type="ECO:0000256" key="6">
    <source>
        <dbReference type="ARBA" id="ARBA00023136"/>
    </source>
</evidence>
<dbReference type="Proteomes" id="UP000708298">
    <property type="component" value="Unassembled WGS sequence"/>
</dbReference>
<evidence type="ECO:0000256" key="2">
    <source>
        <dbReference type="ARBA" id="ARBA00022448"/>
    </source>
</evidence>
<reference evidence="9" key="2">
    <citation type="submission" date="2021-01" db="EMBL/GenBank/DDBJ databases">
        <authorList>
            <person name="Mieszkin S."/>
            <person name="Pouder E."/>
            <person name="Alain K."/>
        </authorList>
    </citation>
    <scope>NUCLEOTIDE SEQUENCE</scope>
    <source>
        <strain evidence="9">HW T2.11</strain>
    </source>
</reference>
<evidence type="ECO:0000256" key="5">
    <source>
        <dbReference type="ARBA" id="ARBA00022989"/>
    </source>
</evidence>
<dbReference type="InterPro" id="IPR000515">
    <property type="entry name" value="MetI-like"/>
</dbReference>
<sequence length="292" mass="31959">MMLRRPRQLWPYLFILPALIALAGTFAYPLAAVIRFSFYAGSVGDLTYVGTMNYQGLFQDPDFLQSILNNLKLLLTVPVMTVLALLIALVLNSQVKGWRHYRAIVFLPYILPATAIGLSFSYLLSGNGVLNTLLRNHGIGFLARDWLGSAANVVPTIGSVIIWQQLGFGIVVFVAALLAVPTELVEAARIDGATGWQIQWSILVPNIRRTIEFFVIVEAITVLSSIFTYVYVLTKGGPANTSSVMEFYIFQNGFENGAIGAASAAVVVLLVLASIFIGIYLRLQARAVRVAR</sequence>
<keyword evidence="10" id="KW-1185">Reference proteome</keyword>
<dbReference type="PANTHER" id="PTHR30193">
    <property type="entry name" value="ABC TRANSPORTER PERMEASE PROTEIN"/>
    <property type="match status" value="1"/>
</dbReference>
<dbReference type="RefSeq" id="WP_227322425.1">
    <property type="nucleotide sequence ID" value="NZ_JAESVB010000008.1"/>
</dbReference>
<proteinExistence type="inferred from homology"/>
<dbReference type="InterPro" id="IPR035906">
    <property type="entry name" value="MetI-like_sf"/>
</dbReference>
<keyword evidence="2 7" id="KW-0813">Transport</keyword>
<dbReference type="CDD" id="cd06261">
    <property type="entry name" value="TM_PBP2"/>
    <property type="match status" value="1"/>
</dbReference>
<organism evidence="9 10">
    <name type="scientific">Acidisoma silvae</name>
    <dbReference type="NCBI Taxonomy" id="2802396"/>
    <lineage>
        <taxon>Bacteria</taxon>
        <taxon>Pseudomonadati</taxon>
        <taxon>Pseudomonadota</taxon>
        <taxon>Alphaproteobacteria</taxon>
        <taxon>Acetobacterales</taxon>
        <taxon>Acidocellaceae</taxon>
        <taxon>Acidisoma</taxon>
    </lineage>
</organism>
<gene>
    <name evidence="9" type="ORF">ASILVAE211_16360</name>
</gene>
<feature type="transmembrane region" description="Helical" evidence="7">
    <location>
        <begin position="73"/>
        <end position="91"/>
    </location>
</feature>
<protein>
    <submittedName>
        <fullName evidence="9">Sugar ABC transporter permease</fullName>
    </submittedName>
</protein>
<dbReference type="SUPFAM" id="SSF161098">
    <property type="entry name" value="MetI-like"/>
    <property type="match status" value="1"/>
</dbReference>
<dbReference type="Gene3D" id="1.10.3720.10">
    <property type="entry name" value="MetI-like"/>
    <property type="match status" value="1"/>
</dbReference>
<reference evidence="9" key="1">
    <citation type="journal article" date="2021" name="Microorganisms">
        <title>Acidisoma silvae sp. nov. and Acidisomacellulosilytica sp. nov., Two Acidophilic Bacteria Isolated from Decaying Wood, Hydrolyzing Cellulose and Producing Poly-3-hydroxybutyrate.</title>
        <authorList>
            <person name="Mieszkin S."/>
            <person name="Pouder E."/>
            <person name="Uroz S."/>
            <person name="Simon-Colin C."/>
            <person name="Alain K."/>
        </authorList>
    </citation>
    <scope>NUCLEOTIDE SEQUENCE</scope>
    <source>
        <strain evidence="9">HW T2.11</strain>
    </source>
</reference>
<evidence type="ECO:0000256" key="4">
    <source>
        <dbReference type="ARBA" id="ARBA00022692"/>
    </source>
</evidence>
<feature type="domain" description="ABC transmembrane type-1" evidence="8">
    <location>
        <begin position="66"/>
        <end position="280"/>
    </location>
</feature>
<dbReference type="AlphaFoldDB" id="A0A964DZX7"/>
<accession>A0A964DZX7</accession>
<comment type="subcellular location">
    <subcellularLocation>
        <location evidence="1 7">Cell membrane</location>
        <topology evidence="1 7">Multi-pass membrane protein</topology>
    </subcellularLocation>
</comment>
<feature type="transmembrane region" description="Helical" evidence="7">
    <location>
        <begin position="103"/>
        <end position="124"/>
    </location>
</feature>
<feature type="transmembrane region" description="Helical" evidence="7">
    <location>
        <begin position="12"/>
        <end position="38"/>
    </location>
</feature>
<dbReference type="GO" id="GO:0055085">
    <property type="term" value="P:transmembrane transport"/>
    <property type="evidence" value="ECO:0007669"/>
    <property type="project" value="InterPro"/>
</dbReference>
<evidence type="ECO:0000256" key="7">
    <source>
        <dbReference type="RuleBase" id="RU363032"/>
    </source>
</evidence>
<evidence type="ECO:0000256" key="1">
    <source>
        <dbReference type="ARBA" id="ARBA00004651"/>
    </source>
</evidence>
<feature type="transmembrane region" description="Helical" evidence="7">
    <location>
        <begin position="258"/>
        <end position="283"/>
    </location>
</feature>
<keyword evidence="3" id="KW-1003">Cell membrane</keyword>
<comment type="similarity">
    <text evidence="7">Belongs to the binding-protein-dependent transport system permease family.</text>
</comment>
<dbReference type="Pfam" id="PF00528">
    <property type="entry name" value="BPD_transp_1"/>
    <property type="match status" value="1"/>
</dbReference>